<dbReference type="GO" id="GO:0046872">
    <property type="term" value="F:metal ion binding"/>
    <property type="evidence" value="ECO:0007669"/>
    <property type="project" value="UniProtKB-KW"/>
</dbReference>
<dbReference type="KEGG" id="pbf:CFX0092_A3233"/>
<sequence>MYTVAVKRDFVGQHFLIGGDWGAENERHSHHYVVEVQLEGSELDRHGYLVDIVDIEHHLEALVAHYRDRTLNELPEFAGLNPSIEHFARIFGESLSARITAANITALTLKIWENEIAWAAYRLAR</sequence>
<evidence type="ECO:0000256" key="2">
    <source>
        <dbReference type="ARBA" id="ARBA00005061"/>
    </source>
</evidence>
<evidence type="ECO:0000256" key="7">
    <source>
        <dbReference type="ARBA" id="ARBA00022833"/>
    </source>
</evidence>
<keyword evidence="12" id="KW-1185">Reference proteome</keyword>
<dbReference type="Gene3D" id="3.30.479.10">
    <property type="entry name" value="6-pyruvoyl tetrahydropterin synthase/QueD"/>
    <property type="match status" value="1"/>
</dbReference>
<dbReference type="Pfam" id="PF01242">
    <property type="entry name" value="PTPS"/>
    <property type="match status" value="1"/>
</dbReference>
<dbReference type="PANTHER" id="PTHR12589">
    <property type="entry name" value="PYRUVOYL TETRAHYDROBIOPTERIN SYNTHASE"/>
    <property type="match status" value="1"/>
</dbReference>
<keyword evidence="7" id="KW-0862">Zinc</keyword>
<dbReference type="Proteomes" id="UP000215027">
    <property type="component" value="Chromosome I"/>
</dbReference>
<evidence type="ECO:0000256" key="10">
    <source>
        <dbReference type="ARBA" id="ARBA00048807"/>
    </source>
</evidence>
<dbReference type="InterPro" id="IPR038418">
    <property type="entry name" value="6-PTP_synth/QueD_sf"/>
</dbReference>
<dbReference type="PANTHER" id="PTHR12589:SF7">
    <property type="entry name" value="6-PYRUVOYL TETRAHYDROBIOPTERIN SYNTHASE"/>
    <property type="match status" value="1"/>
</dbReference>
<dbReference type="SUPFAM" id="SSF55620">
    <property type="entry name" value="Tetrahydrobiopterin biosynthesis enzymes-like"/>
    <property type="match status" value="1"/>
</dbReference>
<evidence type="ECO:0000256" key="3">
    <source>
        <dbReference type="ARBA" id="ARBA00008900"/>
    </source>
</evidence>
<evidence type="ECO:0000256" key="8">
    <source>
        <dbReference type="ARBA" id="ARBA00023239"/>
    </source>
</evidence>
<dbReference type="OrthoDB" id="9804698at2"/>
<accession>A0A160T4C2</accession>
<dbReference type="AlphaFoldDB" id="A0A160T4C2"/>
<evidence type="ECO:0000256" key="6">
    <source>
        <dbReference type="ARBA" id="ARBA00022723"/>
    </source>
</evidence>
<name>A0A160T4C2_9CHLR</name>
<dbReference type="UniPathway" id="UPA00391"/>
<comment type="pathway">
    <text evidence="2">Purine metabolism; 7-cyano-7-deazaguanine biosynthesis.</text>
</comment>
<evidence type="ECO:0000256" key="4">
    <source>
        <dbReference type="ARBA" id="ARBA00012982"/>
    </source>
</evidence>
<keyword evidence="8" id="KW-0456">Lyase</keyword>
<protein>
    <recommendedName>
        <fullName evidence="5">6-carboxy-5,6,7,8-tetrahydropterin synthase</fullName>
        <ecNumber evidence="4">4.1.2.50</ecNumber>
    </recommendedName>
    <alternativeName>
        <fullName evidence="9">Queuosine biosynthesis protein QueD</fullName>
    </alternativeName>
</protein>
<evidence type="ECO:0000256" key="5">
    <source>
        <dbReference type="ARBA" id="ARBA00018141"/>
    </source>
</evidence>
<comment type="cofactor">
    <cofactor evidence="1">
        <name>Zn(2+)</name>
        <dbReference type="ChEBI" id="CHEBI:29105"/>
    </cofactor>
</comment>
<reference evidence="11" key="1">
    <citation type="submission" date="2016-01" db="EMBL/GenBank/DDBJ databases">
        <authorList>
            <person name="Mcilroy J.S."/>
            <person name="Karst M S."/>
            <person name="Albertsen M."/>
        </authorList>
    </citation>
    <scope>NUCLEOTIDE SEQUENCE</scope>
    <source>
        <strain evidence="11">Cfx-K</strain>
    </source>
</reference>
<proteinExistence type="inferred from homology"/>
<dbReference type="EMBL" id="LN890655">
    <property type="protein sequence ID" value="CUS05111.2"/>
    <property type="molecule type" value="Genomic_DNA"/>
</dbReference>
<evidence type="ECO:0000313" key="11">
    <source>
        <dbReference type="EMBL" id="CUS05111.2"/>
    </source>
</evidence>
<organism evidence="11 12">
    <name type="scientific">Candidatus Promineifilum breve</name>
    <dbReference type="NCBI Taxonomy" id="1806508"/>
    <lineage>
        <taxon>Bacteria</taxon>
        <taxon>Bacillati</taxon>
        <taxon>Chloroflexota</taxon>
        <taxon>Ardenticatenia</taxon>
        <taxon>Candidatus Promineifilales</taxon>
        <taxon>Candidatus Promineifilaceae</taxon>
        <taxon>Candidatus Promineifilum</taxon>
    </lineage>
</organism>
<gene>
    <name evidence="11" type="ORF">CFX0092_A3233</name>
</gene>
<evidence type="ECO:0000313" key="12">
    <source>
        <dbReference type="Proteomes" id="UP000215027"/>
    </source>
</evidence>
<comment type="catalytic activity">
    <reaction evidence="10">
        <text>7,8-dihydroneopterin 3'-triphosphate + H2O = 6-carboxy-5,6,7,8-tetrahydropterin + triphosphate + acetaldehyde + 2 H(+)</text>
        <dbReference type="Rhea" id="RHEA:27966"/>
        <dbReference type="ChEBI" id="CHEBI:15343"/>
        <dbReference type="ChEBI" id="CHEBI:15377"/>
        <dbReference type="ChEBI" id="CHEBI:15378"/>
        <dbReference type="ChEBI" id="CHEBI:18036"/>
        <dbReference type="ChEBI" id="CHEBI:58462"/>
        <dbReference type="ChEBI" id="CHEBI:61032"/>
        <dbReference type="EC" id="4.1.2.50"/>
    </reaction>
</comment>
<dbReference type="GO" id="GO:0070497">
    <property type="term" value="F:6-carboxytetrahydropterin synthase activity"/>
    <property type="evidence" value="ECO:0007669"/>
    <property type="project" value="UniProtKB-EC"/>
</dbReference>
<keyword evidence="6" id="KW-0479">Metal-binding</keyword>
<dbReference type="InterPro" id="IPR007115">
    <property type="entry name" value="6-PTP_synth/QueD"/>
</dbReference>
<dbReference type="RefSeq" id="WP_095044359.1">
    <property type="nucleotide sequence ID" value="NZ_LN890655.1"/>
</dbReference>
<evidence type="ECO:0000256" key="9">
    <source>
        <dbReference type="ARBA" id="ARBA00031449"/>
    </source>
</evidence>
<evidence type="ECO:0000256" key="1">
    <source>
        <dbReference type="ARBA" id="ARBA00001947"/>
    </source>
</evidence>
<comment type="similarity">
    <text evidence="3">Belongs to the PTPS family. QueD subfamily.</text>
</comment>
<dbReference type="EC" id="4.1.2.50" evidence="4"/>